<name>A0A8S0UQN5_OLEEU</name>
<gene>
    <name evidence="1" type="ORF">OLEA9_A078806</name>
</gene>
<keyword evidence="2" id="KW-1185">Reference proteome</keyword>
<evidence type="ECO:0000313" key="2">
    <source>
        <dbReference type="Proteomes" id="UP000594638"/>
    </source>
</evidence>
<comment type="caution">
    <text evidence="1">The sequence shown here is derived from an EMBL/GenBank/DDBJ whole genome shotgun (WGS) entry which is preliminary data.</text>
</comment>
<dbReference type="Proteomes" id="UP000594638">
    <property type="component" value="Unassembled WGS sequence"/>
</dbReference>
<proteinExistence type="predicted"/>
<accession>A0A8S0UQN5</accession>
<dbReference type="PANTHER" id="PTHR35162">
    <property type="entry name" value="OS08G0516600 PROTEIN"/>
    <property type="match status" value="1"/>
</dbReference>
<organism evidence="1 2">
    <name type="scientific">Olea europaea subsp. europaea</name>
    <dbReference type="NCBI Taxonomy" id="158383"/>
    <lineage>
        <taxon>Eukaryota</taxon>
        <taxon>Viridiplantae</taxon>
        <taxon>Streptophyta</taxon>
        <taxon>Embryophyta</taxon>
        <taxon>Tracheophyta</taxon>
        <taxon>Spermatophyta</taxon>
        <taxon>Magnoliopsida</taxon>
        <taxon>eudicotyledons</taxon>
        <taxon>Gunneridae</taxon>
        <taxon>Pentapetalae</taxon>
        <taxon>asterids</taxon>
        <taxon>lamiids</taxon>
        <taxon>Lamiales</taxon>
        <taxon>Oleaceae</taxon>
        <taxon>Oleeae</taxon>
        <taxon>Olea</taxon>
    </lineage>
</organism>
<evidence type="ECO:0000313" key="1">
    <source>
        <dbReference type="EMBL" id="CAA3020311.1"/>
    </source>
</evidence>
<dbReference type="AlphaFoldDB" id="A0A8S0UQN5"/>
<dbReference type="InterPro" id="IPR053115">
    <property type="entry name" value="CDK_inhibitor"/>
</dbReference>
<reference evidence="1 2" key="1">
    <citation type="submission" date="2019-12" db="EMBL/GenBank/DDBJ databases">
        <authorList>
            <person name="Alioto T."/>
            <person name="Alioto T."/>
            <person name="Gomez Garrido J."/>
        </authorList>
    </citation>
    <scope>NUCLEOTIDE SEQUENCE [LARGE SCALE GENOMIC DNA]</scope>
</reference>
<dbReference type="EMBL" id="CACTIH010009037">
    <property type="protein sequence ID" value="CAA3020311.1"/>
    <property type="molecule type" value="Genomic_DNA"/>
</dbReference>
<dbReference type="PANTHER" id="PTHR35162:SF2">
    <property type="entry name" value="OS08G0516600 PROTEIN"/>
    <property type="match status" value="1"/>
</dbReference>
<protein>
    <submittedName>
        <fullName evidence="1">Uncharacterized protein</fullName>
    </submittedName>
</protein>
<sequence>MGLTEKLLKNDKDVESVDKKLIISGVNVIFPCPIKPVLLNSKEKGLEEKDVAKDEESPRTTTCVESKIPCKSVCPPAPKKPKTSSKFHNRAASEFFKLPQEWETIFRRDVKEETKLT</sequence>
<dbReference type="Gramene" id="OE9A078806T1">
    <property type="protein sequence ID" value="OE9A078806C1"/>
    <property type="gene ID" value="OE9A078806"/>
</dbReference>